<accession>A0A9Q0GPQ7</accession>
<organism evidence="20 21">
    <name type="scientific">Protea cynaroides</name>
    <dbReference type="NCBI Taxonomy" id="273540"/>
    <lineage>
        <taxon>Eukaryota</taxon>
        <taxon>Viridiplantae</taxon>
        <taxon>Streptophyta</taxon>
        <taxon>Embryophyta</taxon>
        <taxon>Tracheophyta</taxon>
        <taxon>Spermatophyta</taxon>
        <taxon>Magnoliopsida</taxon>
        <taxon>Proteales</taxon>
        <taxon>Proteaceae</taxon>
        <taxon>Protea</taxon>
    </lineage>
</organism>
<dbReference type="InterPro" id="IPR035965">
    <property type="entry name" value="PAS-like_dom_sf"/>
</dbReference>
<evidence type="ECO:0000313" key="20">
    <source>
        <dbReference type="EMBL" id="KAJ4950393.1"/>
    </source>
</evidence>
<evidence type="ECO:0000313" key="21">
    <source>
        <dbReference type="Proteomes" id="UP001141806"/>
    </source>
</evidence>
<dbReference type="SUPFAM" id="SSF55785">
    <property type="entry name" value="PYP-like sensor domain (PAS domain)"/>
    <property type="match status" value="1"/>
</dbReference>
<dbReference type="OrthoDB" id="339325at2759"/>
<name>A0A9Q0GPQ7_9MAGN</name>
<comment type="similarity">
    <text evidence="2">Belongs to the protein kinase superfamily. TKL Ser/Thr protein kinase family. RAF subfamily.</text>
</comment>
<evidence type="ECO:0000256" key="16">
    <source>
        <dbReference type="PROSITE-ProRule" id="PRU10141"/>
    </source>
</evidence>
<dbReference type="EC" id="2.7.11.1" evidence="3"/>
<evidence type="ECO:0000259" key="19">
    <source>
        <dbReference type="PROSITE" id="PS50112"/>
    </source>
</evidence>
<dbReference type="Pfam" id="PF07714">
    <property type="entry name" value="PK_Tyr_Ser-Thr"/>
    <property type="match status" value="1"/>
</dbReference>
<dbReference type="GO" id="GO:0006355">
    <property type="term" value="P:regulation of DNA-templated transcription"/>
    <property type="evidence" value="ECO:0007669"/>
    <property type="project" value="InterPro"/>
</dbReference>
<keyword evidence="4" id="KW-0723">Serine/threonine-protein kinase</keyword>
<dbReference type="Proteomes" id="UP001141806">
    <property type="component" value="Unassembled WGS sequence"/>
</dbReference>
<feature type="compositionally biased region" description="Polar residues" evidence="17">
    <location>
        <begin position="261"/>
        <end position="271"/>
    </location>
</feature>
<keyword evidence="21" id="KW-1185">Reference proteome</keyword>
<dbReference type="PROSITE" id="PS50112">
    <property type="entry name" value="PAS"/>
    <property type="match status" value="1"/>
</dbReference>
<evidence type="ECO:0000256" key="5">
    <source>
        <dbReference type="ARBA" id="ARBA00022543"/>
    </source>
</evidence>
<dbReference type="PROSITE" id="PS00108">
    <property type="entry name" value="PROTEIN_KINASE_ST"/>
    <property type="match status" value="1"/>
</dbReference>
<keyword evidence="9" id="KW-0418">Kinase</keyword>
<dbReference type="SUPFAM" id="SSF56112">
    <property type="entry name" value="Protein kinase-like (PK-like)"/>
    <property type="match status" value="1"/>
</dbReference>
<evidence type="ECO:0000256" key="14">
    <source>
        <dbReference type="ARBA" id="ARBA00047899"/>
    </source>
</evidence>
<evidence type="ECO:0000256" key="8">
    <source>
        <dbReference type="ARBA" id="ARBA00022741"/>
    </source>
</evidence>
<protein>
    <recommendedName>
        <fullName evidence="3">non-specific serine/threonine protein kinase</fullName>
        <ecNumber evidence="3">2.7.11.1</ecNumber>
    </recommendedName>
</protein>
<gene>
    <name evidence="20" type="ORF">NE237_027225</name>
</gene>
<feature type="binding site" evidence="16">
    <location>
        <position position="449"/>
    </location>
    <ligand>
        <name>ATP</name>
        <dbReference type="ChEBI" id="CHEBI:30616"/>
    </ligand>
</feature>
<feature type="compositionally biased region" description="Polar residues" evidence="17">
    <location>
        <begin position="51"/>
        <end position="60"/>
    </location>
</feature>
<dbReference type="Gene3D" id="3.30.450.20">
    <property type="entry name" value="PAS domain"/>
    <property type="match status" value="1"/>
</dbReference>
<evidence type="ECO:0000256" key="15">
    <source>
        <dbReference type="ARBA" id="ARBA00048679"/>
    </source>
</evidence>
<dbReference type="PRINTS" id="PR00109">
    <property type="entry name" value="TYRKINASE"/>
</dbReference>
<dbReference type="CDD" id="cd00130">
    <property type="entry name" value="PAS"/>
    <property type="match status" value="1"/>
</dbReference>
<dbReference type="GO" id="GO:0005524">
    <property type="term" value="F:ATP binding"/>
    <property type="evidence" value="ECO:0007669"/>
    <property type="project" value="UniProtKB-UniRule"/>
</dbReference>
<dbReference type="GO" id="GO:0009881">
    <property type="term" value="F:photoreceptor activity"/>
    <property type="evidence" value="ECO:0007669"/>
    <property type="project" value="UniProtKB-KW"/>
</dbReference>
<keyword evidence="11" id="KW-0157">Chromophore</keyword>
<dbReference type="InterPro" id="IPR051681">
    <property type="entry name" value="Ser/Thr_Kinases-Pseudokinases"/>
</dbReference>
<dbReference type="PANTHER" id="PTHR44329">
    <property type="entry name" value="SERINE/THREONINE-PROTEIN KINASE TNNI3K-RELATED"/>
    <property type="match status" value="1"/>
</dbReference>
<evidence type="ECO:0000256" key="3">
    <source>
        <dbReference type="ARBA" id="ARBA00012513"/>
    </source>
</evidence>
<dbReference type="GO" id="GO:0004674">
    <property type="term" value="F:protein serine/threonine kinase activity"/>
    <property type="evidence" value="ECO:0007669"/>
    <property type="project" value="UniProtKB-KW"/>
</dbReference>
<comment type="subcellular location">
    <subcellularLocation>
        <location evidence="1">Membrane</location>
    </subcellularLocation>
</comment>
<evidence type="ECO:0000256" key="1">
    <source>
        <dbReference type="ARBA" id="ARBA00004370"/>
    </source>
</evidence>
<dbReference type="AlphaFoldDB" id="A0A9Q0GPQ7"/>
<evidence type="ECO:0000256" key="6">
    <source>
        <dbReference type="ARBA" id="ARBA00022606"/>
    </source>
</evidence>
<evidence type="ECO:0000256" key="7">
    <source>
        <dbReference type="ARBA" id="ARBA00022679"/>
    </source>
</evidence>
<dbReference type="Pfam" id="PF00989">
    <property type="entry name" value="PAS"/>
    <property type="match status" value="1"/>
</dbReference>
<comment type="catalytic activity">
    <reaction evidence="14">
        <text>L-threonyl-[protein] + ATP = O-phospho-L-threonyl-[protein] + ADP + H(+)</text>
        <dbReference type="Rhea" id="RHEA:46608"/>
        <dbReference type="Rhea" id="RHEA-COMP:11060"/>
        <dbReference type="Rhea" id="RHEA-COMP:11605"/>
        <dbReference type="ChEBI" id="CHEBI:15378"/>
        <dbReference type="ChEBI" id="CHEBI:30013"/>
        <dbReference type="ChEBI" id="CHEBI:30616"/>
        <dbReference type="ChEBI" id="CHEBI:61977"/>
        <dbReference type="ChEBI" id="CHEBI:456216"/>
        <dbReference type="EC" id="2.7.11.1"/>
    </reaction>
</comment>
<feature type="region of interest" description="Disordered" evidence="17">
    <location>
        <begin position="249"/>
        <end position="271"/>
    </location>
</feature>
<dbReference type="InterPro" id="IPR017441">
    <property type="entry name" value="Protein_kinase_ATP_BS"/>
</dbReference>
<keyword evidence="12" id="KW-0472">Membrane</keyword>
<feature type="domain" description="PAS" evidence="19">
    <location>
        <begin position="70"/>
        <end position="142"/>
    </location>
</feature>
<dbReference type="FunFam" id="3.30.200.20:FF:000060">
    <property type="entry name" value="Serine/threonine-protein kinase isoform 1"/>
    <property type="match status" value="1"/>
</dbReference>
<dbReference type="Gene3D" id="3.30.200.20">
    <property type="entry name" value="Phosphorylase Kinase, domain 1"/>
    <property type="match status" value="1"/>
</dbReference>
<keyword evidence="8 16" id="KW-0547">Nucleotide-binding</keyword>
<dbReference type="SMART" id="SM00220">
    <property type="entry name" value="S_TKc"/>
    <property type="match status" value="1"/>
</dbReference>
<evidence type="ECO:0000256" key="12">
    <source>
        <dbReference type="ARBA" id="ARBA00023136"/>
    </source>
</evidence>
<evidence type="ECO:0000256" key="9">
    <source>
        <dbReference type="ARBA" id="ARBA00022777"/>
    </source>
</evidence>
<keyword evidence="5" id="KW-0600">Photoreceptor protein</keyword>
<keyword evidence="7" id="KW-0808">Transferase</keyword>
<evidence type="ECO:0000256" key="17">
    <source>
        <dbReference type="SAM" id="MobiDB-lite"/>
    </source>
</evidence>
<dbReference type="InterPro" id="IPR001245">
    <property type="entry name" value="Ser-Thr/Tyr_kinase_cat_dom"/>
</dbReference>
<dbReference type="InterPro" id="IPR000014">
    <property type="entry name" value="PAS"/>
</dbReference>
<keyword evidence="10 16" id="KW-0067">ATP-binding</keyword>
<evidence type="ECO:0000256" key="4">
    <source>
        <dbReference type="ARBA" id="ARBA00022527"/>
    </source>
</evidence>
<keyword evidence="13" id="KW-0675">Receptor</keyword>
<evidence type="ECO:0000259" key="18">
    <source>
        <dbReference type="PROSITE" id="PS50011"/>
    </source>
</evidence>
<dbReference type="NCBIfam" id="TIGR00229">
    <property type="entry name" value="sensory_box"/>
    <property type="match status" value="1"/>
</dbReference>
<comment type="catalytic activity">
    <reaction evidence="15">
        <text>L-seryl-[protein] + ATP = O-phospho-L-seryl-[protein] + ADP + H(+)</text>
        <dbReference type="Rhea" id="RHEA:17989"/>
        <dbReference type="Rhea" id="RHEA-COMP:9863"/>
        <dbReference type="Rhea" id="RHEA-COMP:11604"/>
        <dbReference type="ChEBI" id="CHEBI:15378"/>
        <dbReference type="ChEBI" id="CHEBI:29999"/>
        <dbReference type="ChEBI" id="CHEBI:30616"/>
        <dbReference type="ChEBI" id="CHEBI:83421"/>
        <dbReference type="ChEBI" id="CHEBI:456216"/>
        <dbReference type="EC" id="2.7.11.1"/>
    </reaction>
</comment>
<feature type="compositionally biased region" description="Basic and acidic residues" evidence="17">
    <location>
        <begin position="40"/>
        <end position="49"/>
    </location>
</feature>
<sequence>MANEESRQGLYRVMLERFRDLEVSHAELKEQFQVLLQGTQEEKTKRRGEGSSPSSLDSTRWSHLPGSFLSKTPYRNVLESMGHAVHVCRISTGEIIYWNRSAEKLYGWKDYEVLGRRVSDLLIRKENYASFEKIMEGLSSGQSWSALIHNINSENLTYRDRANGQHRERGLNTKKIRWQPQPHIPQIASSFTNLASKGFSRGHGEDSSHACASTGNRKEPVLSTEEVESVQTGKQELKLFLRGTRITGQEDSGNVAEHGSDNISVGSVPPITSESVRVPETAIDHYTVEVDNKNIERRKRNCVDAVKSVCSNGHGEGSSTTDRNPAVTSWLECCKYSGRSRTGIPLPRLDLEGRGKEQIQPDAVNCEALELKGTPQLEAQMIKSSSLLSSGESVVSSQGNSSTKEDKESNSMISCEINWEDLHLGGEIGQGSFATVYRGIWNESDVAIKVYFTSEYREGIILDYKKEIGIMQRLRHPNVLLFMGAVYLPEQLAIVTEFLPRGSLFKTLHRNNFSLNMRRRLRMALDVARGMNYLHNRNPPIVHRDLKTSNLLVDKNWTVKVGDFGLSKLKNATFITAKSGRGTPQWMAPEVLRNEPSDEKSDVFSFGVILWELMTESVPWAHLNSLQVVGVVGFMDRRLDVPEALDPKVSSIIHDCWQSDPKCRPPFKDIIMRISDLIQTAAAASA</sequence>
<dbReference type="InterPro" id="IPR008271">
    <property type="entry name" value="Ser/Thr_kinase_AS"/>
</dbReference>
<dbReference type="Gene3D" id="1.10.510.10">
    <property type="entry name" value="Transferase(Phosphotransferase) domain 1"/>
    <property type="match status" value="1"/>
</dbReference>
<dbReference type="PROSITE" id="PS50011">
    <property type="entry name" value="PROTEIN_KINASE_DOM"/>
    <property type="match status" value="1"/>
</dbReference>
<comment type="caution">
    <text evidence="20">The sequence shown here is derived from an EMBL/GenBank/DDBJ whole genome shotgun (WGS) entry which is preliminary data.</text>
</comment>
<dbReference type="PROSITE" id="PS00107">
    <property type="entry name" value="PROTEIN_KINASE_ATP"/>
    <property type="match status" value="1"/>
</dbReference>
<keyword evidence="6" id="KW-0716">Sensory transduction</keyword>
<evidence type="ECO:0000256" key="10">
    <source>
        <dbReference type="ARBA" id="ARBA00022840"/>
    </source>
</evidence>
<dbReference type="PANTHER" id="PTHR44329:SF47">
    <property type="entry name" value="SERINE_THREONINE-PROTEIN KINASE ROCO5-RELATED"/>
    <property type="match status" value="1"/>
</dbReference>
<dbReference type="InterPro" id="IPR011009">
    <property type="entry name" value="Kinase-like_dom_sf"/>
</dbReference>
<feature type="region of interest" description="Disordered" evidence="17">
    <location>
        <begin position="198"/>
        <end position="224"/>
    </location>
</feature>
<proteinExistence type="inferred from homology"/>
<dbReference type="EMBL" id="JAMYWD010000012">
    <property type="protein sequence ID" value="KAJ4950393.1"/>
    <property type="molecule type" value="Genomic_DNA"/>
</dbReference>
<dbReference type="InterPro" id="IPR013767">
    <property type="entry name" value="PAS_fold"/>
</dbReference>
<dbReference type="GO" id="GO:0016020">
    <property type="term" value="C:membrane"/>
    <property type="evidence" value="ECO:0007669"/>
    <property type="project" value="UniProtKB-SubCell"/>
</dbReference>
<dbReference type="InterPro" id="IPR000719">
    <property type="entry name" value="Prot_kinase_dom"/>
</dbReference>
<feature type="domain" description="Protein kinase" evidence="18">
    <location>
        <begin position="422"/>
        <end position="678"/>
    </location>
</feature>
<dbReference type="CDD" id="cd13999">
    <property type="entry name" value="STKc_MAP3K-like"/>
    <property type="match status" value="1"/>
</dbReference>
<evidence type="ECO:0000256" key="2">
    <source>
        <dbReference type="ARBA" id="ARBA00010507"/>
    </source>
</evidence>
<reference evidence="20" key="1">
    <citation type="journal article" date="2023" name="Plant J.">
        <title>The genome of the king protea, Protea cynaroides.</title>
        <authorList>
            <person name="Chang J."/>
            <person name="Duong T.A."/>
            <person name="Schoeman C."/>
            <person name="Ma X."/>
            <person name="Roodt D."/>
            <person name="Barker N."/>
            <person name="Li Z."/>
            <person name="Van de Peer Y."/>
            <person name="Mizrachi E."/>
        </authorList>
    </citation>
    <scope>NUCLEOTIDE SEQUENCE</scope>
    <source>
        <tissue evidence="20">Young leaves</tissue>
    </source>
</reference>
<evidence type="ECO:0000256" key="13">
    <source>
        <dbReference type="ARBA" id="ARBA00023170"/>
    </source>
</evidence>
<evidence type="ECO:0000256" key="11">
    <source>
        <dbReference type="ARBA" id="ARBA00022991"/>
    </source>
</evidence>
<feature type="region of interest" description="Disordered" evidence="17">
    <location>
        <begin position="39"/>
        <end position="60"/>
    </location>
</feature>
<dbReference type="FunFam" id="1.10.510.10:FF:000476">
    <property type="entry name" value="PAS domain-containing protein tyrosine kinase family protein"/>
    <property type="match status" value="1"/>
</dbReference>
<dbReference type="SMART" id="SM00091">
    <property type="entry name" value="PAS"/>
    <property type="match status" value="1"/>
</dbReference>